<dbReference type="InterPro" id="IPR010281">
    <property type="entry name" value="DUF885"/>
</dbReference>
<sequence>MVTLKGCVDECYGQREMARASETLQLQIQRICEDLKDIKEFYNIDLSKERRLRLRTYYEDELNVLKGIRFDSCGQQEKVDYLLLKNYLERDRQNMRPMDAKTAAQDVHRVSQRVSDVKRKVQCSQIAIDRPSTFRAANTLDKLRSNLLEWYNFYNGYDPLFSWWLAEPYKELDHDLRQLTEEIRYKLVGIRPSDRDAIVGQPIGRSGLIADLEAEKIPYSPEEVIWIGESEYDWCETEMQKVSRELGFDNDWHKALEYVKNQYVEPGRQPELVRDLAIEAIEYVQKHDMVTVPGISAKTWRMFMMSPERQKVNPFFLGGETIQVSYPTNTMDHEAKLMSMRGNNIHFARSTVFHELIPGHHLQLFTNARSRSYRRIFTTPFSIEGWALYWEMILWDDERFSKTPENRIGILFWRMHRIPLGTLDIVGILDLRLRINFDLVYVQAKYTVSVGEQIQCPSDSARILDQVD</sequence>
<evidence type="ECO:0008006" key="3">
    <source>
        <dbReference type="Google" id="ProtNLM"/>
    </source>
</evidence>
<dbReference type="HOGENOM" id="CLU_583925_0_0_1"/>
<dbReference type="eggNOG" id="ENOG502SFAI">
    <property type="taxonomic scope" value="Eukaryota"/>
</dbReference>
<name>V5FCL4_BYSSN</name>
<evidence type="ECO:0000313" key="1">
    <source>
        <dbReference type="EMBL" id="GAD94749.1"/>
    </source>
</evidence>
<comment type="caution">
    <text evidence="1">The sequence shown here is derived from an EMBL/GenBank/DDBJ whole genome shotgun (WGS) entry which is preliminary data.</text>
</comment>
<dbReference type="Proteomes" id="UP000018001">
    <property type="component" value="Unassembled WGS sequence"/>
</dbReference>
<dbReference type="EMBL" id="BAUL01000101">
    <property type="protein sequence ID" value="GAD94749.1"/>
    <property type="molecule type" value="Genomic_DNA"/>
</dbReference>
<accession>V5FCL4</accession>
<dbReference type="OrthoDB" id="5959877at2759"/>
<proteinExistence type="predicted"/>
<dbReference type="Pfam" id="PF05960">
    <property type="entry name" value="DUF885"/>
    <property type="match status" value="1"/>
</dbReference>
<gene>
    <name evidence="1" type="ORF">PVAR5_3378</name>
</gene>
<organism evidence="1 2">
    <name type="scientific">Byssochlamys spectabilis (strain No. 5 / NBRC 109023)</name>
    <name type="common">Paecilomyces variotii</name>
    <dbReference type="NCBI Taxonomy" id="1356009"/>
    <lineage>
        <taxon>Eukaryota</taxon>
        <taxon>Fungi</taxon>
        <taxon>Dikarya</taxon>
        <taxon>Ascomycota</taxon>
        <taxon>Pezizomycotina</taxon>
        <taxon>Eurotiomycetes</taxon>
        <taxon>Eurotiomycetidae</taxon>
        <taxon>Eurotiales</taxon>
        <taxon>Thermoascaceae</taxon>
        <taxon>Paecilomyces</taxon>
    </lineage>
</organism>
<reference evidence="2" key="1">
    <citation type="journal article" date="2014" name="Genome Announc.">
        <title>Draft genome sequence of the formaldehyde-resistant fungus Byssochlamys spectabilis No. 5 (anamorph Paecilomyces variotii No. 5) (NBRC109023).</title>
        <authorList>
            <person name="Oka T."/>
            <person name="Ekino K."/>
            <person name="Fukuda K."/>
            <person name="Nomura Y."/>
        </authorList>
    </citation>
    <scope>NUCLEOTIDE SEQUENCE [LARGE SCALE GENOMIC DNA]</scope>
    <source>
        <strain evidence="2">No. 5 / NBRC 109023</strain>
    </source>
</reference>
<keyword evidence="2" id="KW-1185">Reference proteome</keyword>
<dbReference type="InParanoid" id="V5FCL4"/>
<protein>
    <recommendedName>
        <fullName evidence="3">X-Pro dipeptidyl-peptidase</fullName>
    </recommendedName>
</protein>
<evidence type="ECO:0000313" key="2">
    <source>
        <dbReference type="Proteomes" id="UP000018001"/>
    </source>
</evidence>
<dbReference type="AlphaFoldDB" id="V5FCL4"/>